<feature type="domain" description="Glycoside hydrolase family 20 catalytic" evidence="6">
    <location>
        <begin position="187"/>
        <end position="512"/>
    </location>
</feature>
<dbReference type="PROSITE" id="PS51257">
    <property type="entry name" value="PROKAR_LIPOPROTEIN"/>
    <property type="match status" value="1"/>
</dbReference>
<feature type="compositionally biased region" description="Pro residues" evidence="4">
    <location>
        <begin position="554"/>
        <end position="563"/>
    </location>
</feature>
<keyword evidence="5" id="KW-0732">Signal</keyword>
<evidence type="ECO:0000256" key="5">
    <source>
        <dbReference type="SAM" id="SignalP"/>
    </source>
</evidence>
<dbReference type="InterPro" id="IPR025705">
    <property type="entry name" value="Beta_hexosaminidase_sua/sub"/>
</dbReference>
<dbReference type="PANTHER" id="PTHR43678">
    <property type="entry name" value="PUTATIVE (AFU_ORTHOLOGUE AFUA_2G00640)-RELATED"/>
    <property type="match status" value="1"/>
</dbReference>
<dbReference type="RefSeq" id="WP_345651546.1">
    <property type="nucleotide sequence ID" value="NZ_BAABEP010000043.1"/>
</dbReference>
<feature type="compositionally biased region" description="Low complexity" evidence="4">
    <location>
        <begin position="35"/>
        <end position="55"/>
    </location>
</feature>
<keyword evidence="9" id="KW-1185">Reference proteome</keyword>
<sequence length="563" mass="59473">MRQPRSTLGAAAAAVTAGALALTACQGGASGAKGTGSSPAASRTAAAATPAPTRSYPLSSAPRTIPSVRQFTAAHGPGWKPTSSSGVVVASGSAGQGLTDEARLIAKELKIRYRGTAAARPGDVELALGGGGAAESYTLTTSGGRVVVKGPDQSGVFYGTRTLKQSVRASGDMPEGVVRDRPAKPERGLNLDIARKFYPASWIEARLREMADLKLNELGLHFSDDQGFRIASTSHPEVVSQQHLTTAQTKQIIALATRLHITIVPEIDSPGHLASVIHQHPGIQLRNASGTTYQGAVDISNPESGKIVDQLLTEYAKLFPGPYWHIGGDEYLALTASDPQTKFPQLAAAARKKYGQNATVQDLATDWINARAAVVEKLGKKPKVWNDGVFPDGTAKPSKDLQVEYWTGKEAGKIPPATYLAEGRQMMNLNDEYLYYVLGQPNGFTYPTGQRIYEEWSPLVVRGTSPVPQKYDGLIRGARFAVWGDVPDAQTTAQVAAGIRMPLNALAQRLWVPGRPSLSWSGFTALADRIDGAAGSVVTPAPSAPQTTAGSPSPARPTTPPES</sequence>
<evidence type="ECO:0000259" key="6">
    <source>
        <dbReference type="Pfam" id="PF00728"/>
    </source>
</evidence>
<dbReference type="Pfam" id="PF00728">
    <property type="entry name" value="Glyco_hydro_20"/>
    <property type="match status" value="1"/>
</dbReference>
<evidence type="ECO:0000256" key="3">
    <source>
        <dbReference type="ARBA" id="ARBA00023295"/>
    </source>
</evidence>
<dbReference type="Pfam" id="PF02838">
    <property type="entry name" value="Glyco_hydro_20b"/>
    <property type="match status" value="1"/>
</dbReference>
<accession>A0ABP7FSQ1</accession>
<organism evidence="8 9">
    <name type="scientific">Streptomyces tremellae</name>
    <dbReference type="NCBI Taxonomy" id="1124239"/>
    <lineage>
        <taxon>Bacteria</taxon>
        <taxon>Bacillati</taxon>
        <taxon>Actinomycetota</taxon>
        <taxon>Actinomycetes</taxon>
        <taxon>Kitasatosporales</taxon>
        <taxon>Streptomycetaceae</taxon>
        <taxon>Streptomyces</taxon>
    </lineage>
</organism>
<name>A0ABP7FSQ1_9ACTN</name>
<evidence type="ECO:0000313" key="8">
    <source>
        <dbReference type="EMBL" id="GAA3746777.1"/>
    </source>
</evidence>
<evidence type="ECO:0000256" key="4">
    <source>
        <dbReference type="SAM" id="MobiDB-lite"/>
    </source>
</evidence>
<proteinExistence type="inferred from homology"/>
<dbReference type="EMBL" id="BAABEP010000043">
    <property type="protein sequence ID" value="GAA3746777.1"/>
    <property type="molecule type" value="Genomic_DNA"/>
</dbReference>
<gene>
    <name evidence="8" type="ORF">GCM10023082_49120</name>
</gene>
<feature type="domain" description="Beta-hexosaminidase bacterial type N-terminal" evidence="7">
    <location>
        <begin position="62"/>
        <end position="180"/>
    </location>
</feature>
<dbReference type="SUPFAM" id="SSF55545">
    <property type="entry name" value="beta-N-acetylhexosaminidase-like domain"/>
    <property type="match status" value="1"/>
</dbReference>
<dbReference type="InterPro" id="IPR015882">
    <property type="entry name" value="HEX_bac_N"/>
</dbReference>
<feature type="chain" id="PRO_5045352570" description="Beta-N-acetylhexosaminidase" evidence="5">
    <location>
        <begin position="22"/>
        <end position="563"/>
    </location>
</feature>
<feature type="region of interest" description="Disordered" evidence="4">
    <location>
        <begin position="28"/>
        <end position="63"/>
    </location>
</feature>
<dbReference type="CDD" id="cd06564">
    <property type="entry name" value="GH20_DspB_LnbB-like"/>
    <property type="match status" value="1"/>
</dbReference>
<keyword evidence="2" id="KW-0378">Hydrolase</keyword>
<dbReference type="InterPro" id="IPR017853">
    <property type="entry name" value="GH"/>
</dbReference>
<evidence type="ECO:0000313" key="9">
    <source>
        <dbReference type="Proteomes" id="UP001499884"/>
    </source>
</evidence>
<protein>
    <recommendedName>
        <fullName evidence="10">Beta-N-acetylhexosaminidase</fullName>
    </recommendedName>
</protein>
<evidence type="ECO:0000256" key="1">
    <source>
        <dbReference type="ARBA" id="ARBA00006285"/>
    </source>
</evidence>
<evidence type="ECO:0000259" key="7">
    <source>
        <dbReference type="Pfam" id="PF02838"/>
    </source>
</evidence>
<feature type="signal peptide" evidence="5">
    <location>
        <begin position="1"/>
        <end position="21"/>
    </location>
</feature>
<dbReference type="Gene3D" id="3.20.20.80">
    <property type="entry name" value="Glycosidases"/>
    <property type="match status" value="1"/>
</dbReference>
<dbReference type="InterPro" id="IPR052764">
    <property type="entry name" value="GH20_Enzymes"/>
</dbReference>
<dbReference type="PANTHER" id="PTHR43678:SF1">
    <property type="entry name" value="BETA-N-ACETYLHEXOSAMINIDASE"/>
    <property type="match status" value="1"/>
</dbReference>
<evidence type="ECO:0008006" key="10">
    <source>
        <dbReference type="Google" id="ProtNLM"/>
    </source>
</evidence>
<dbReference type="InterPro" id="IPR015883">
    <property type="entry name" value="Glyco_hydro_20_cat"/>
</dbReference>
<dbReference type="SUPFAM" id="SSF51445">
    <property type="entry name" value="(Trans)glycosidases"/>
    <property type="match status" value="1"/>
</dbReference>
<dbReference type="Proteomes" id="UP001499884">
    <property type="component" value="Unassembled WGS sequence"/>
</dbReference>
<reference evidence="9" key="1">
    <citation type="journal article" date="2019" name="Int. J. Syst. Evol. Microbiol.">
        <title>The Global Catalogue of Microorganisms (GCM) 10K type strain sequencing project: providing services to taxonomists for standard genome sequencing and annotation.</title>
        <authorList>
            <consortium name="The Broad Institute Genomics Platform"/>
            <consortium name="The Broad Institute Genome Sequencing Center for Infectious Disease"/>
            <person name="Wu L."/>
            <person name="Ma J."/>
        </authorList>
    </citation>
    <scope>NUCLEOTIDE SEQUENCE [LARGE SCALE GENOMIC DNA]</scope>
    <source>
        <strain evidence="9">JCM 30846</strain>
    </source>
</reference>
<comment type="similarity">
    <text evidence="1">Belongs to the glycosyl hydrolase 20 family.</text>
</comment>
<dbReference type="InterPro" id="IPR029018">
    <property type="entry name" value="Hex-like_dom2"/>
</dbReference>
<feature type="region of interest" description="Disordered" evidence="4">
    <location>
        <begin position="535"/>
        <end position="563"/>
    </location>
</feature>
<evidence type="ECO:0000256" key="2">
    <source>
        <dbReference type="ARBA" id="ARBA00022801"/>
    </source>
</evidence>
<dbReference type="PRINTS" id="PR00738">
    <property type="entry name" value="GLHYDRLASE20"/>
</dbReference>
<comment type="caution">
    <text evidence="8">The sequence shown here is derived from an EMBL/GenBank/DDBJ whole genome shotgun (WGS) entry which is preliminary data.</text>
</comment>
<dbReference type="Gene3D" id="3.30.379.10">
    <property type="entry name" value="Chitobiase/beta-hexosaminidase domain 2-like"/>
    <property type="match status" value="1"/>
</dbReference>
<keyword evidence="3" id="KW-0326">Glycosidase</keyword>